<gene>
    <name evidence="4" type="ORF">NI17_014145</name>
</gene>
<proteinExistence type="predicted"/>
<keyword evidence="2" id="KW-0067">ATP-binding</keyword>
<protein>
    <submittedName>
        <fullName evidence="4">AAA family ATPase</fullName>
    </submittedName>
</protein>
<keyword evidence="1" id="KW-0547">Nucleotide-binding</keyword>
<dbReference type="GO" id="GO:0016887">
    <property type="term" value="F:ATP hydrolysis activity"/>
    <property type="evidence" value="ECO:0007669"/>
    <property type="project" value="TreeGrafter"/>
</dbReference>
<comment type="caution">
    <text evidence="3">Lacks conserved residue(s) required for the propagation of feature annotation.</text>
</comment>
<dbReference type="AlphaFoldDB" id="A0A399G4L2"/>
<dbReference type="GO" id="GO:0009898">
    <property type="term" value="C:cytoplasmic side of plasma membrane"/>
    <property type="evidence" value="ECO:0007669"/>
    <property type="project" value="TreeGrafter"/>
</dbReference>
<organism evidence="4 5">
    <name type="scientific">Thermobifida halotolerans</name>
    <dbReference type="NCBI Taxonomy" id="483545"/>
    <lineage>
        <taxon>Bacteria</taxon>
        <taxon>Bacillati</taxon>
        <taxon>Actinomycetota</taxon>
        <taxon>Actinomycetes</taxon>
        <taxon>Streptosporangiales</taxon>
        <taxon>Nocardiopsidaceae</taxon>
        <taxon>Thermobifida</taxon>
    </lineage>
</organism>
<evidence type="ECO:0000256" key="2">
    <source>
        <dbReference type="ARBA" id="ARBA00022840"/>
    </source>
</evidence>
<evidence type="ECO:0000256" key="3">
    <source>
        <dbReference type="PROSITE-ProRule" id="PRU00169"/>
    </source>
</evidence>
<dbReference type="OrthoDB" id="144620at2"/>
<accession>A0A399G4L2</accession>
<keyword evidence="5" id="KW-1185">Reference proteome</keyword>
<dbReference type="Pfam" id="PF13614">
    <property type="entry name" value="AAA_31"/>
    <property type="match status" value="1"/>
</dbReference>
<dbReference type="Proteomes" id="UP000265719">
    <property type="component" value="Chromosome"/>
</dbReference>
<dbReference type="InterPro" id="IPR011006">
    <property type="entry name" value="CheY-like_superfamily"/>
</dbReference>
<dbReference type="GO" id="GO:0000160">
    <property type="term" value="P:phosphorelay signal transduction system"/>
    <property type="evidence" value="ECO:0007669"/>
    <property type="project" value="InterPro"/>
</dbReference>
<dbReference type="EMBL" id="CP063196">
    <property type="protein sequence ID" value="UOE17998.1"/>
    <property type="molecule type" value="Genomic_DNA"/>
</dbReference>
<evidence type="ECO:0000256" key="1">
    <source>
        <dbReference type="ARBA" id="ARBA00022741"/>
    </source>
</evidence>
<name>A0A399G4L2_9ACTN</name>
<sequence length="535" mass="56867">MSTYQVLIGVPTDELEDVLTARFEEIPDAGVVGVHRSSRELVESVAGIPGLDVVLVHGDLGPIPVFDLIRDISRSHPQLAVILIVDEAAPDTFTNAMEAGARGLLQSDATVDELRARVAHAAEWSRTLRRHLEAASLDLPLPGRRGQIVTLTGAKGGVGTTTTAIHLARVAAKAGRMVCLVDLDLQSGDIPGYYDLKHRRSIVDLVEAADDISAAMLAETLHVHHDGPHILLAPVHGEHGEDVTARAARQILGALRSRYDLVIIDCGSSVNDATAMAVELSDTSVVLVTPDLPALRGAQRLIAMWGRLQIRDTKNVTALLTRHSRRNEIQPDFARKLLGTEMLRTTVPAAYRALEEASNTGTPDRLTDEGLLKAFGRLAAELGMLTPAHDGGPAAPLGEAAEGVSARRLRGRGDSGASIVEFASLVPFLGLALLLAWQIVLLGVTGLYASHAAGEGARQASITPDDSEAILEAATKRVLPPWDEEGTFRLEQVAVDGNTYVEVTIAMPAVLPGVDSPWDISSRSLVFPEGGTDAA</sequence>
<dbReference type="SUPFAM" id="SSF52540">
    <property type="entry name" value="P-loop containing nucleoside triphosphate hydrolases"/>
    <property type="match status" value="1"/>
</dbReference>
<dbReference type="GO" id="GO:0005524">
    <property type="term" value="F:ATP binding"/>
    <property type="evidence" value="ECO:0007669"/>
    <property type="project" value="UniProtKB-KW"/>
</dbReference>
<dbReference type="KEGG" id="thao:NI17_014145"/>
<dbReference type="SUPFAM" id="SSF52172">
    <property type="entry name" value="CheY-like"/>
    <property type="match status" value="1"/>
</dbReference>
<dbReference type="InterPro" id="IPR025669">
    <property type="entry name" value="AAA_dom"/>
</dbReference>
<dbReference type="PROSITE" id="PS50110">
    <property type="entry name" value="RESPONSE_REGULATORY"/>
    <property type="match status" value="1"/>
</dbReference>
<dbReference type="InterPro" id="IPR050625">
    <property type="entry name" value="ParA/MinD_ATPase"/>
</dbReference>
<reference evidence="4" key="1">
    <citation type="submission" date="2020-10" db="EMBL/GenBank/DDBJ databases">
        <title>De novo genome project of the cellulose decomposer Thermobifida halotolerans type strain.</title>
        <authorList>
            <person name="Nagy I."/>
            <person name="Horvath B."/>
            <person name="Kukolya J."/>
            <person name="Nagy I."/>
            <person name="Orsini M."/>
        </authorList>
    </citation>
    <scope>NUCLEOTIDE SEQUENCE</scope>
    <source>
        <strain evidence="4">DSM 44931</strain>
    </source>
</reference>
<evidence type="ECO:0000313" key="5">
    <source>
        <dbReference type="Proteomes" id="UP000265719"/>
    </source>
</evidence>
<dbReference type="Gene3D" id="3.40.50.300">
    <property type="entry name" value="P-loop containing nucleotide triphosphate hydrolases"/>
    <property type="match status" value="1"/>
</dbReference>
<dbReference type="PANTHER" id="PTHR43384">
    <property type="entry name" value="SEPTUM SITE-DETERMINING PROTEIN MIND HOMOLOG, CHLOROPLASTIC-RELATED"/>
    <property type="match status" value="1"/>
</dbReference>
<dbReference type="RefSeq" id="WP_068688647.1">
    <property type="nucleotide sequence ID" value="NZ_CP063196.1"/>
</dbReference>
<dbReference type="PANTHER" id="PTHR43384:SF6">
    <property type="entry name" value="SEPTUM SITE-DETERMINING PROTEIN MIND HOMOLOG, CHLOROPLASTIC"/>
    <property type="match status" value="1"/>
</dbReference>
<dbReference type="GO" id="GO:0051782">
    <property type="term" value="P:negative regulation of cell division"/>
    <property type="evidence" value="ECO:0007669"/>
    <property type="project" value="TreeGrafter"/>
</dbReference>
<dbReference type="Gene3D" id="3.40.50.2300">
    <property type="match status" value="1"/>
</dbReference>
<dbReference type="InterPro" id="IPR001789">
    <property type="entry name" value="Sig_transdc_resp-reg_receiver"/>
</dbReference>
<evidence type="ECO:0000313" key="4">
    <source>
        <dbReference type="EMBL" id="UOE17998.1"/>
    </source>
</evidence>
<dbReference type="GO" id="GO:0005829">
    <property type="term" value="C:cytosol"/>
    <property type="evidence" value="ECO:0007669"/>
    <property type="project" value="TreeGrafter"/>
</dbReference>
<dbReference type="InterPro" id="IPR027417">
    <property type="entry name" value="P-loop_NTPase"/>
</dbReference>